<sequence>MHISQIISIKHEYVIQRSHIKRKLTFANPYGLASIYVGKMLANL</sequence>
<accession>F9D207</accession>
<dbReference type="AlphaFoldDB" id="F9D207"/>
<dbReference type="EMBL" id="AFPW01000012">
    <property type="protein sequence ID" value="EGQ15825.1"/>
    <property type="molecule type" value="Genomic_DNA"/>
</dbReference>
<evidence type="ECO:0000313" key="1">
    <source>
        <dbReference type="EMBL" id="EGQ15825.1"/>
    </source>
</evidence>
<name>F9D207_PREDD</name>
<organism evidence="1 2">
    <name type="scientific">Prevotella dentalis (strain ATCC 49559 / DSM 3688 / JCM 13448 / NCTC 12043 / ES 2772)</name>
    <name type="common">Mitsuokella dentalis</name>
    <dbReference type="NCBI Taxonomy" id="908937"/>
    <lineage>
        <taxon>Bacteria</taxon>
        <taxon>Pseudomonadati</taxon>
        <taxon>Bacteroidota</taxon>
        <taxon>Bacteroidia</taxon>
        <taxon>Bacteroidales</taxon>
        <taxon>Prevotellaceae</taxon>
        <taxon>Prevotella</taxon>
    </lineage>
</organism>
<proteinExistence type="predicted"/>
<gene>
    <name evidence="1" type="ORF">HMPREF9136_0885</name>
</gene>
<reference evidence="1 2" key="1">
    <citation type="submission" date="2011-04" db="EMBL/GenBank/DDBJ databases">
        <authorList>
            <person name="Muzny D."/>
            <person name="Qin X."/>
            <person name="Deng J."/>
            <person name="Jiang H."/>
            <person name="Liu Y."/>
            <person name="Qu J."/>
            <person name="Song X.-Z."/>
            <person name="Zhang L."/>
            <person name="Thornton R."/>
            <person name="Coyle M."/>
            <person name="Francisco L."/>
            <person name="Jackson L."/>
            <person name="Javaid M."/>
            <person name="Korchina V."/>
            <person name="Kovar C."/>
            <person name="Mata R."/>
            <person name="Mathew T."/>
            <person name="Ngo R."/>
            <person name="Nguyen L."/>
            <person name="Nguyen N."/>
            <person name="Okwuonu G."/>
            <person name="Ongeri F."/>
            <person name="Pham C."/>
            <person name="Simmons D."/>
            <person name="Wilczek-Boney K."/>
            <person name="Hale W."/>
            <person name="Jakkamsetti A."/>
            <person name="Pham P."/>
            <person name="Ruth R."/>
            <person name="San Lucas F."/>
            <person name="Warren J."/>
            <person name="Zhang J."/>
            <person name="Zhao Z."/>
            <person name="Zhou C."/>
            <person name="Zhu D."/>
            <person name="Lee S."/>
            <person name="Bess C."/>
            <person name="Blankenburg K."/>
            <person name="Forbes L."/>
            <person name="Fu Q."/>
            <person name="Gubbala S."/>
            <person name="Hirani K."/>
            <person name="Jayaseelan J.C."/>
            <person name="Lara F."/>
            <person name="Munidasa M."/>
            <person name="Palculict T."/>
            <person name="Patil S."/>
            <person name="Pu L.-L."/>
            <person name="Saada N."/>
            <person name="Tang L."/>
            <person name="Weissenberger G."/>
            <person name="Zhu Y."/>
            <person name="Hemphill L."/>
            <person name="Shang Y."/>
            <person name="Youmans B."/>
            <person name="Ayvaz T."/>
            <person name="Ross M."/>
            <person name="Santibanez J."/>
            <person name="Aqrawi P."/>
            <person name="Gross S."/>
            <person name="Joshi V."/>
            <person name="Fowler G."/>
            <person name="Nazareth L."/>
            <person name="Reid J."/>
            <person name="Worley K."/>
            <person name="Petrosino J."/>
            <person name="Highlander S."/>
            <person name="Gibbs R."/>
        </authorList>
    </citation>
    <scope>NUCLEOTIDE SEQUENCE [LARGE SCALE GENOMIC DNA]</scope>
    <source>
        <strain evidence="1 2">DSM 3688</strain>
    </source>
</reference>
<evidence type="ECO:0000313" key="2">
    <source>
        <dbReference type="Proteomes" id="UP000007820"/>
    </source>
</evidence>
<dbReference type="Proteomes" id="UP000007820">
    <property type="component" value="Unassembled WGS sequence"/>
</dbReference>
<protein>
    <submittedName>
        <fullName evidence="1">Uncharacterized protein</fullName>
    </submittedName>
</protein>
<comment type="caution">
    <text evidence="1">The sequence shown here is derived from an EMBL/GenBank/DDBJ whole genome shotgun (WGS) entry which is preliminary data.</text>
</comment>